<gene>
    <name evidence="2" type="ORF">Micbo1qcDRAFT_166099</name>
</gene>
<dbReference type="EMBL" id="KQ964257">
    <property type="protein sequence ID" value="KXJ88671.1"/>
    <property type="molecule type" value="Genomic_DNA"/>
</dbReference>
<dbReference type="OrthoDB" id="4734761at2759"/>
<feature type="region of interest" description="Disordered" evidence="1">
    <location>
        <begin position="159"/>
        <end position="193"/>
    </location>
</feature>
<proteinExistence type="predicted"/>
<sequence length="239" mass="26717">MQGDIFQLEDILSHQAKDSITNGPKPVIGSVFINTHDDESPLIAVYNEDDVSEYLYSEKYPVSYTTVAKPSPAAANINTQPQRVLDAIARAFDDYYADCPCVISPRRAQPLGSHNHFSVYKLHDEADYYDDDECAISTDDEDDAIPTPVTPTHEIRHYHTHHIGSPPGSDKPAARPVLAKKKQEKQPRRQNGAAATCALAAAVAVPPEQHVDHIEGALMSWWPLPVEKMEHEWTDKFYE</sequence>
<dbReference type="InParanoid" id="A0A136IUU1"/>
<dbReference type="Proteomes" id="UP000070501">
    <property type="component" value="Unassembled WGS sequence"/>
</dbReference>
<dbReference type="AlphaFoldDB" id="A0A136IUU1"/>
<reference evidence="3" key="1">
    <citation type="submission" date="2016-02" db="EMBL/GenBank/DDBJ databases">
        <title>Draft genome sequence of Microdochium bolleyi, a fungal endophyte of beachgrass.</title>
        <authorList>
            <consortium name="DOE Joint Genome Institute"/>
            <person name="David A.S."/>
            <person name="May G."/>
            <person name="Haridas S."/>
            <person name="Lim J."/>
            <person name="Wang M."/>
            <person name="Labutti K."/>
            <person name="Lipzen A."/>
            <person name="Barry K."/>
            <person name="Grigoriev I.V."/>
        </authorList>
    </citation>
    <scope>NUCLEOTIDE SEQUENCE [LARGE SCALE GENOMIC DNA]</scope>
    <source>
        <strain evidence="3">J235TASD1</strain>
    </source>
</reference>
<evidence type="ECO:0000256" key="1">
    <source>
        <dbReference type="SAM" id="MobiDB-lite"/>
    </source>
</evidence>
<keyword evidence="3" id="KW-1185">Reference proteome</keyword>
<accession>A0A136IUU1</accession>
<evidence type="ECO:0000313" key="3">
    <source>
        <dbReference type="Proteomes" id="UP000070501"/>
    </source>
</evidence>
<organism evidence="2 3">
    <name type="scientific">Microdochium bolleyi</name>
    <dbReference type="NCBI Taxonomy" id="196109"/>
    <lineage>
        <taxon>Eukaryota</taxon>
        <taxon>Fungi</taxon>
        <taxon>Dikarya</taxon>
        <taxon>Ascomycota</taxon>
        <taxon>Pezizomycotina</taxon>
        <taxon>Sordariomycetes</taxon>
        <taxon>Xylariomycetidae</taxon>
        <taxon>Xylariales</taxon>
        <taxon>Microdochiaceae</taxon>
        <taxon>Microdochium</taxon>
    </lineage>
</organism>
<name>A0A136IUU1_9PEZI</name>
<protein>
    <submittedName>
        <fullName evidence="2">Uncharacterized protein</fullName>
    </submittedName>
</protein>
<evidence type="ECO:0000313" key="2">
    <source>
        <dbReference type="EMBL" id="KXJ88671.1"/>
    </source>
</evidence>